<name>A0AAN8EDP8_CHAGU</name>
<feature type="compositionally biased region" description="Polar residues" evidence="1">
    <location>
        <begin position="12"/>
        <end position="22"/>
    </location>
</feature>
<dbReference type="EMBL" id="JAURVH010001514">
    <property type="protein sequence ID" value="KAK5933358.1"/>
    <property type="molecule type" value="Genomic_DNA"/>
</dbReference>
<dbReference type="Proteomes" id="UP001331515">
    <property type="component" value="Unassembled WGS sequence"/>
</dbReference>
<accession>A0AAN8EDP8</accession>
<feature type="region of interest" description="Disordered" evidence="1">
    <location>
        <begin position="1"/>
        <end position="22"/>
    </location>
</feature>
<proteinExistence type="predicted"/>
<evidence type="ECO:0000313" key="2">
    <source>
        <dbReference type="EMBL" id="KAK5933358.1"/>
    </source>
</evidence>
<evidence type="ECO:0000256" key="1">
    <source>
        <dbReference type="SAM" id="MobiDB-lite"/>
    </source>
</evidence>
<comment type="caution">
    <text evidence="2">The sequence shown here is derived from an EMBL/GenBank/DDBJ whole genome shotgun (WGS) entry which is preliminary data.</text>
</comment>
<sequence length="76" mass="8624">MHAQSGKLTLPGESNRSSQTDEWNMKRWLSEDNEVESGFTCLQTFGFRGVTIFSCDSLGSKPLRDFDQSHLNNNCH</sequence>
<dbReference type="AlphaFoldDB" id="A0AAN8EDP8"/>
<keyword evidence="3" id="KW-1185">Reference proteome</keyword>
<gene>
    <name evidence="2" type="ORF">CgunFtcFv8_013846</name>
</gene>
<organism evidence="2 3">
    <name type="scientific">Champsocephalus gunnari</name>
    <name type="common">Mackerel icefish</name>
    <dbReference type="NCBI Taxonomy" id="52237"/>
    <lineage>
        <taxon>Eukaryota</taxon>
        <taxon>Metazoa</taxon>
        <taxon>Chordata</taxon>
        <taxon>Craniata</taxon>
        <taxon>Vertebrata</taxon>
        <taxon>Euteleostomi</taxon>
        <taxon>Actinopterygii</taxon>
        <taxon>Neopterygii</taxon>
        <taxon>Teleostei</taxon>
        <taxon>Neoteleostei</taxon>
        <taxon>Acanthomorphata</taxon>
        <taxon>Eupercaria</taxon>
        <taxon>Perciformes</taxon>
        <taxon>Notothenioidei</taxon>
        <taxon>Channichthyidae</taxon>
        <taxon>Champsocephalus</taxon>
    </lineage>
</organism>
<protein>
    <submittedName>
        <fullName evidence="2">Uncharacterized protein</fullName>
    </submittedName>
</protein>
<evidence type="ECO:0000313" key="3">
    <source>
        <dbReference type="Proteomes" id="UP001331515"/>
    </source>
</evidence>
<reference evidence="2 3" key="1">
    <citation type="journal article" date="2023" name="Mol. Biol. Evol.">
        <title>Genomics of Secondarily Temperate Adaptation in the Only Non-Antarctic Icefish.</title>
        <authorList>
            <person name="Rivera-Colon A.G."/>
            <person name="Rayamajhi N."/>
            <person name="Minhas B.F."/>
            <person name="Madrigal G."/>
            <person name="Bilyk K.T."/>
            <person name="Yoon V."/>
            <person name="Hune M."/>
            <person name="Gregory S."/>
            <person name="Cheng C.H.C."/>
            <person name="Catchen J.M."/>
        </authorList>
    </citation>
    <scope>NUCLEOTIDE SEQUENCE [LARGE SCALE GENOMIC DNA]</scope>
    <source>
        <tissue evidence="2">White muscle</tissue>
    </source>
</reference>